<dbReference type="Gene3D" id="3.90.180.10">
    <property type="entry name" value="Medium-chain alcohol dehydrogenases, catalytic domain"/>
    <property type="match status" value="1"/>
</dbReference>
<dbReference type="InterPro" id="IPR013149">
    <property type="entry name" value="ADH-like_C"/>
</dbReference>
<dbReference type="GO" id="GO:0016491">
    <property type="term" value="F:oxidoreductase activity"/>
    <property type="evidence" value="ECO:0007669"/>
    <property type="project" value="UniProtKB-KW"/>
</dbReference>
<sequence length="345" mass="38500">MNKTMWSIGFQKHLPIDEEASLFRFETAVPQPEGRDLLVKIDAVSVNPIDVAVRKNGTETLDEPKVIGWDAVGTVVAKGASAGYFEIGDRVFYAGSFKRAGSDSEYQLVDERVVGHAPEKLSNAEAAAMPLTSLTAWEALFEQLEIDREDVQGNADKSILIINGAGGVGSIATQLAQKAGLHVIASASRPETIEWCLKHGADETVNHRNNLIDEVRNLGHQYIDYILELNNIDAHWDEMVELIKPNGRIASITQNHEPVDLKALKRKRVTFVWEWMYTKSYYETPDMETQHVYLDEIARLLDAGELISTLTKQLSPINVENLKQAHKLVEGNHMMGKVVVENLED</sequence>
<dbReference type="AlphaFoldDB" id="A0A1Y0VSI8"/>
<evidence type="ECO:0000313" key="5">
    <source>
        <dbReference type="Proteomes" id="UP000196118"/>
    </source>
</evidence>
<dbReference type="Pfam" id="PF00107">
    <property type="entry name" value="ADH_zinc_N"/>
    <property type="match status" value="1"/>
</dbReference>
<organism evidence="4 5">
    <name type="scientific">Pediococcus pentosaceus</name>
    <dbReference type="NCBI Taxonomy" id="1255"/>
    <lineage>
        <taxon>Bacteria</taxon>
        <taxon>Bacillati</taxon>
        <taxon>Bacillota</taxon>
        <taxon>Bacilli</taxon>
        <taxon>Lactobacillales</taxon>
        <taxon>Lactobacillaceae</taxon>
        <taxon>Pediococcus</taxon>
    </lineage>
</organism>
<dbReference type="InterPro" id="IPR052585">
    <property type="entry name" value="Lipid_raft_assoc_Zn_ADH"/>
</dbReference>
<reference evidence="4 5" key="1">
    <citation type="submission" date="2017-05" db="EMBL/GenBank/DDBJ databases">
        <title>Genome sequence of Pediococcus pentosaceus strain SRCM100892.</title>
        <authorList>
            <person name="Cho S.H."/>
        </authorList>
    </citation>
    <scope>NUCLEOTIDE SEQUENCE [LARGE SCALE GENOMIC DNA]</scope>
    <source>
        <strain evidence="4 5">SRCM100892</strain>
    </source>
</reference>
<dbReference type="InterPro" id="IPR013154">
    <property type="entry name" value="ADH-like_N"/>
</dbReference>
<gene>
    <name evidence="4" type="primary">cryZ</name>
    <name evidence="4" type="ORF">S100892_00234</name>
</gene>
<evidence type="ECO:0000256" key="2">
    <source>
        <dbReference type="RuleBase" id="RU364000"/>
    </source>
</evidence>
<comment type="similarity">
    <text evidence="1 2">Belongs to the zinc-containing alcohol dehydrogenase family. Quinone oxidoreductase subfamily.</text>
</comment>
<dbReference type="NCBIfam" id="TIGR02817">
    <property type="entry name" value="adh_fam_1"/>
    <property type="match status" value="1"/>
</dbReference>
<dbReference type="SMR" id="A0A1Y0VSI8"/>
<name>A0A1Y0VSI8_PEDPE</name>
<dbReference type="CDD" id="cd08252">
    <property type="entry name" value="AL_MDR"/>
    <property type="match status" value="1"/>
</dbReference>
<accession>A0A1Y0VSI8</accession>
<dbReference type="EMBL" id="CP021474">
    <property type="protein sequence ID" value="ARW18839.1"/>
    <property type="molecule type" value="Genomic_DNA"/>
</dbReference>
<dbReference type="InterPro" id="IPR036291">
    <property type="entry name" value="NAD(P)-bd_dom_sf"/>
</dbReference>
<protein>
    <recommendedName>
        <fullName evidence="2">Zinc-type alcohol dehydrogenase-like protein</fullName>
    </recommendedName>
</protein>
<proteinExistence type="inferred from homology"/>
<dbReference type="SMART" id="SM00829">
    <property type="entry name" value="PKS_ER"/>
    <property type="match status" value="1"/>
</dbReference>
<dbReference type="InterPro" id="IPR011032">
    <property type="entry name" value="GroES-like_sf"/>
</dbReference>
<dbReference type="SUPFAM" id="SSF51735">
    <property type="entry name" value="NAD(P)-binding Rossmann-fold domains"/>
    <property type="match status" value="1"/>
</dbReference>
<keyword evidence="2" id="KW-0479">Metal-binding</keyword>
<dbReference type="InterPro" id="IPR020843">
    <property type="entry name" value="ER"/>
</dbReference>
<dbReference type="InterPro" id="IPR014182">
    <property type="entry name" value="ADH_Zn_typ-1"/>
</dbReference>
<dbReference type="PANTHER" id="PTHR43482">
    <property type="entry name" value="PROTEIN AST1-RELATED"/>
    <property type="match status" value="1"/>
</dbReference>
<dbReference type="PANTHER" id="PTHR43482:SF1">
    <property type="entry name" value="PROTEIN AST1-RELATED"/>
    <property type="match status" value="1"/>
</dbReference>
<evidence type="ECO:0000313" key="4">
    <source>
        <dbReference type="EMBL" id="ARW18839.1"/>
    </source>
</evidence>
<dbReference type="Proteomes" id="UP000196118">
    <property type="component" value="Chromosome"/>
</dbReference>
<keyword evidence="2 4" id="KW-0560">Oxidoreductase</keyword>
<dbReference type="RefSeq" id="WP_094104230.1">
    <property type="nucleotide sequence ID" value="NZ_CP085178.1"/>
</dbReference>
<dbReference type="Gene3D" id="3.40.50.720">
    <property type="entry name" value="NAD(P)-binding Rossmann-like Domain"/>
    <property type="match status" value="1"/>
</dbReference>
<evidence type="ECO:0000256" key="1">
    <source>
        <dbReference type="ARBA" id="ARBA00010371"/>
    </source>
</evidence>
<dbReference type="GO" id="GO:0008270">
    <property type="term" value="F:zinc ion binding"/>
    <property type="evidence" value="ECO:0007669"/>
    <property type="project" value="InterPro"/>
</dbReference>
<keyword evidence="2" id="KW-0862">Zinc</keyword>
<dbReference type="SUPFAM" id="SSF50129">
    <property type="entry name" value="GroES-like"/>
    <property type="match status" value="1"/>
</dbReference>
<feature type="domain" description="Enoyl reductase (ER)" evidence="3">
    <location>
        <begin position="21"/>
        <end position="340"/>
    </location>
</feature>
<evidence type="ECO:0000259" key="3">
    <source>
        <dbReference type="SMART" id="SM00829"/>
    </source>
</evidence>
<dbReference type="Pfam" id="PF08240">
    <property type="entry name" value="ADH_N"/>
    <property type="match status" value="1"/>
</dbReference>